<comment type="similarity">
    <text evidence="2">Belongs to the cation diffusion facilitator (CDF) transporter (TC 2.A.4) family.</text>
</comment>
<keyword evidence="6 7" id="KW-0472">Membrane</keyword>
<feature type="transmembrane region" description="Helical" evidence="7">
    <location>
        <begin position="170"/>
        <end position="193"/>
    </location>
</feature>
<comment type="subcellular location">
    <subcellularLocation>
        <location evidence="1">Membrane</location>
        <topology evidence="1">Multi-pass membrane protein</topology>
    </subcellularLocation>
</comment>
<evidence type="ECO:0000256" key="2">
    <source>
        <dbReference type="ARBA" id="ARBA00008114"/>
    </source>
</evidence>
<dbReference type="PANTHER" id="PTHR43840:SF50">
    <property type="entry name" value="MANGANESE EFFLUX SYSTEM PROTEIN MNES"/>
    <property type="match status" value="1"/>
</dbReference>
<dbReference type="InterPro" id="IPR027470">
    <property type="entry name" value="Cation_efflux_CTD"/>
</dbReference>
<dbReference type="AlphaFoldDB" id="A0AB35U1N7"/>
<sequence>MSDEKTREKVIIHTSLTGIIANLFLVGFKMAVGFVSGSIAVILDAINNLSDALSSIITIIGIRLAAKKPDAKHPMGYGRVEYLSALIVSALVLYAGITSLIESIKKIIHPDAVDYSLVSLIIIGAAVIVKFLLGRYVSAQGKKADSAALVASGSDASFDALVSLSVLISALLYVTTHIAIEAWVGAAIAILIIKSGLEMLQGTLDDILGMSIDKNMAHAIKQYVRTLDPAIHGAHDLILHNYGPSHFVGSIHISIPDTMNAEQIDSLTRKITDAVYQKFGVLLVGVGIYSCNTKDDAAAKMRQQVQQILSDHEGFMQMHGFYVDEQKKYCSFDMILNWNVPDRQALYEHMKKDVENAFPDYTFRITLDLDI</sequence>
<comment type="caution">
    <text evidence="10">The sequence shown here is derived from an EMBL/GenBank/DDBJ whole genome shotgun (WGS) entry which is preliminary data.</text>
</comment>
<dbReference type="SUPFAM" id="SSF161111">
    <property type="entry name" value="Cation efflux protein transmembrane domain-like"/>
    <property type="match status" value="1"/>
</dbReference>
<dbReference type="Pfam" id="PF01545">
    <property type="entry name" value="Cation_efflux"/>
    <property type="match status" value="1"/>
</dbReference>
<dbReference type="InterPro" id="IPR027469">
    <property type="entry name" value="Cation_efflux_TMD_sf"/>
</dbReference>
<keyword evidence="3" id="KW-0813">Transport</keyword>
<evidence type="ECO:0000256" key="7">
    <source>
        <dbReference type="SAM" id="Phobius"/>
    </source>
</evidence>
<dbReference type="Pfam" id="PF16916">
    <property type="entry name" value="ZT_dimer"/>
    <property type="match status" value="1"/>
</dbReference>
<dbReference type="EMBL" id="JALBUR010000007">
    <property type="protein sequence ID" value="MDX8419323.1"/>
    <property type="molecule type" value="Genomic_DNA"/>
</dbReference>
<evidence type="ECO:0000259" key="8">
    <source>
        <dbReference type="Pfam" id="PF01545"/>
    </source>
</evidence>
<dbReference type="InterPro" id="IPR036837">
    <property type="entry name" value="Cation_efflux_CTD_sf"/>
</dbReference>
<evidence type="ECO:0000256" key="3">
    <source>
        <dbReference type="ARBA" id="ARBA00022448"/>
    </source>
</evidence>
<reference evidence="10 11" key="1">
    <citation type="submission" date="2022-03" db="EMBL/GenBank/DDBJ databases">
        <title>Novel taxa within the pig intestine.</title>
        <authorList>
            <person name="Wylensek D."/>
            <person name="Bishof K."/>
            <person name="Afrizal A."/>
            <person name="Clavel T."/>
        </authorList>
    </citation>
    <scope>NUCLEOTIDE SEQUENCE [LARGE SCALE GENOMIC DNA]</scope>
    <source>
        <strain evidence="10 11">CLA-KB-P133</strain>
    </source>
</reference>
<dbReference type="RefSeq" id="WP_108775846.1">
    <property type="nucleotide sequence ID" value="NZ_JALBUR010000007.1"/>
</dbReference>
<evidence type="ECO:0000256" key="1">
    <source>
        <dbReference type="ARBA" id="ARBA00004141"/>
    </source>
</evidence>
<evidence type="ECO:0000313" key="10">
    <source>
        <dbReference type="EMBL" id="MDX8419323.1"/>
    </source>
</evidence>
<evidence type="ECO:0000259" key="9">
    <source>
        <dbReference type="Pfam" id="PF16916"/>
    </source>
</evidence>
<organism evidence="10 11">
    <name type="scientific">Grylomicrobium aquisgranensis</name>
    <dbReference type="NCBI Taxonomy" id="2926318"/>
    <lineage>
        <taxon>Bacteria</taxon>
        <taxon>Bacillati</taxon>
        <taxon>Bacillota</taxon>
        <taxon>Erysipelotrichia</taxon>
        <taxon>Erysipelotrichales</taxon>
        <taxon>Erysipelotrichaceae</taxon>
        <taxon>Grylomicrobium</taxon>
    </lineage>
</organism>
<feature type="transmembrane region" description="Helical" evidence="7">
    <location>
        <begin position="113"/>
        <end position="133"/>
    </location>
</feature>
<feature type="transmembrane region" description="Helical" evidence="7">
    <location>
        <begin position="20"/>
        <end position="43"/>
    </location>
</feature>
<dbReference type="NCBIfam" id="TIGR01297">
    <property type="entry name" value="CDF"/>
    <property type="match status" value="1"/>
</dbReference>
<feature type="transmembrane region" description="Helical" evidence="7">
    <location>
        <begin position="82"/>
        <end position="101"/>
    </location>
</feature>
<dbReference type="FunFam" id="1.20.1510.10:FF:000006">
    <property type="entry name" value="Divalent cation efflux transporter"/>
    <property type="match status" value="1"/>
</dbReference>
<evidence type="ECO:0000313" key="11">
    <source>
        <dbReference type="Proteomes" id="UP001286174"/>
    </source>
</evidence>
<gene>
    <name evidence="10" type="ORF">MOZ60_04350</name>
</gene>
<dbReference type="Gene3D" id="3.30.70.1350">
    <property type="entry name" value="Cation efflux protein, cytoplasmic domain"/>
    <property type="match status" value="1"/>
</dbReference>
<keyword evidence="5 7" id="KW-1133">Transmembrane helix</keyword>
<dbReference type="InterPro" id="IPR058533">
    <property type="entry name" value="Cation_efflux_TM"/>
</dbReference>
<keyword evidence="4 7" id="KW-0812">Transmembrane</keyword>
<name>A0AB35U1N7_9FIRM</name>
<evidence type="ECO:0000256" key="4">
    <source>
        <dbReference type="ARBA" id="ARBA00022692"/>
    </source>
</evidence>
<feature type="domain" description="Cation efflux protein transmembrane" evidence="8">
    <location>
        <begin position="17"/>
        <end position="207"/>
    </location>
</feature>
<accession>A0AB35U1N7</accession>
<dbReference type="InterPro" id="IPR050291">
    <property type="entry name" value="CDF_Transporter"/>
</dbReference>
<dbReference type="Proteomes" id="UP001286174">
    <property type="component" value="Unassembled WGS sequence"/>
</dbReference>
<proteinExistence type="inferred from homology"/>
<evidence type="ECO:0000256" key="6">
    <source>
        <dbReference type="ARBA" id="ARBA00023136"/>
    </source>
</evidence>
<keyword evidence="11" id="KW-1185">Reference proteome</keyword>
<protein>
    <submittedName>
        <fullName evidence="10">Cation diffusion facilitator family transporter</fullName>
    </submittedName>
</protein>
<dbReference type="SUPFAM" id="SSF160240">
    <property type="entry name" value="Cation efflux protein cytoplasmic domain-like"/>
    <property type="match status" value="1"/>
</dbReference>
<dbReference type="Gene3D" id="1.20.1510.10">
    <property type="entry name" value="Cation efflux protein transmembrane domain"/>
    <property type="match status" value="1"/>
</dbReference>
<evidence type="ECO:0000256" key="5">
    <source>
        <dbReference type="ARBA" id="ARBA00022989"/>
    </source>
</evidence>
<dbReference type="PANTHER" id="PTHR43840">
    <property type="entry name" value="MITOCHONDRIAL METAL TRANSPORTER 1-RELATED"/>
    <property type="match status" value="1"/>
</dbReference>
<dbReference type="InterPro" id="IPR002524">
    <property type="entry name" value="Cation_efflux"/>
</dbReference>
<dbReference type="GO" id="GO:0008324">
    <property type="term" value="F:monoatomic cation transmembrane transporter activity"/>
    <property type="evidence" value="ECO:0007669"/>
    <property type="project" value="InterPro"/>
</dbReference>
<feature type="domain" description="Cation efflux protein cytoplasmic" evidence="9">
    <location>
        <begin position="217"/>
        <end position="281"/>
    </location>
</feature>
<dbReference type="GO" id="GO:0016020">
    <property type="term" value="C:membrane"/>
    <property type="evidence" value="ECO:0007669"/>
    <property type="project" value="UniProtKB-SubCell"/>
</dbReference>